<reference evidence="2" key="1">
    <citation type="submission" date="2021-01" db="EMBL/GenBank/DDBJ databases">
        <title>Whole genome shotgun sequence of Spirilliplanes yamanashiensis NBRC 15828.</title>
        <authorList>
            <person name="Komaki H."/>
            <person name="Tamura T."/>
        </authorList>
    </citation>
    <scope>NUCLEOTIDE SEQUENCE</scope>
    <source>
        <strain evidence="2">NBRC 15828</strain>
    </source>
</reference>
<keyword evidence="3" id="KW-1185">Reference proteome</keyword>
<accession>A0A8J3Y7V0</accession>
<dbReference type="PANTHER" id="PTHR34310">
    <property type="entry name" value="DUF427 DOMAIN PROTEIN (AFU_ORTHOLOGUE AFUA_3G02220)"/>
    <property type="match status" value="1"/>
</dbReference>
<dbReference type="InterPro" id="IPR007361">
    <property type="entry name" value="DUF427"/>
</dbReference>
<dbReference type="PANTHER" id="PTHR34310:SF9">
    <property type="entry name" value="BLR5716 PROTEIN"/>
    <property type="match status" value="1"/>
</dbReference>
<dbReference type="Pfam" id="PF04248">
    <property type="entry name" value="NTP_transf_9"/>
    <property type="match status" value="1"/>
</dbReference>
<evidence type="ECO:0000313" key="3">
    <source>
        <dbReference type="Proteomes" id="UP000652013"/>
    </source>
</evidence>
<feature type="domain" description="DUF427" evidence="1">
    <location>
        <begin position="151"/>
        <end position="237"/>
    </location>
</feature>
<gene>
    <name evidence="2" type="ORF">Sya03_23160</name>
</gene>
<dbReference type="InterPro" id="IPR038694">
    <property type="entry name" value="DUF427_sf"/>
</dbReference>
<dbReference type="Proteomes" id="UP000652013">
    <property type="component" value="Unassembled WGS sequence"/>
</dbReference>
<sequence length="266" mass="28669">MSDAMAGLRARLRHEPAGRRVRALLGGHVVADTTGALLVWEPRRITPVFAVPAADLRAELTPAAASAGDGPELLHPGIPFAVHSTAGEALTVTAGGATRPGAAFRPADPDLAGHVLLDFDAFDWLEEDEPVRAHPRDPYHRVDARATGRRVRLEHHGRLIADTTRAVLVFETSLPVRYYLPRAEIAAELTPSALRTYCPYKGEASYFSAPELPDVAWSYPDPLPGAPPIAGLIAFYDDLLEVSVDGERRGPVDTPVTRALRAEFGV</sequence>
<dbReference type="AlphaFoldDB" id="A0A8J3Y7V0"/>
<dbReference type="EMBL" id="BOOY01000016">
    <property type="protein sequence ID" value="GIJ02964.1"/>
    <property type="molecule type" value="Genomic_DNA"/>
</dbReference>
<comment type="caution">
    <text evidence="2">The sequence shown here is derived from an EMBL/GenBank/DDBJ whole genome shotgun (WGS) entry which is preliminary data.</text>
</comment>
<organism evidence="2 3">
    <name type="scientific">Spirilliplanes yamanashiensis</name>
    <dbReference type="NCBI Taxonomy" id="42233"/>
    <lineage>
        <taxon>Bacteria</taxon>
        <taxon>Bacillati</taxon>
        <taxon>Actinomycetota</taxon>
        <taxon>Actinomycetes</taxon>
        <taxon>Micromonosporales</taxon>
        <taxon>Micromonosporaceae</taxon>
        <taxon>Spirilliplanes</taxon>
    </lineage>
</organism>
<name>A0A8J3Y7V0_9ACTN</name>
<dbReference type="Gene3D" id="2.170.150.40">
    <property type="entry name" value="Domain of unknown function (DUF427)"/>
    <property type="match status" value="2"/>
</dbReference>
<evidence type="ECO:0000313" key="2">
    <source>
        <dbReference type="EMBL" id="GIJ02964.1"/>
    </source>
</evidence>
<proteinExistence type="predicted"/>
<protein>
    <recommendedName>
        <fullName evidence="1">DUF427 domain-containing protein</fullName>
    </recommendedName>
</protein>
<evidence type="ECO:0000259" key="1">
    <source>
        <dbReference type="Pfam" id="PF04248"/>
    </source>
</evidence>